<keyword evidence="9" id="KW-1185">Reference proteome</keyword>
<evidence type="ECO:0008006" key="10">
    <source>
        <dbReference type="Google" id="ProtNLM"/>
    </source>
</evidence>
<dbReference type="InterPro" id="IPR038430">
    <property type="entry name" value="NDAH_ubi_oxred_su3_sf"/>
</dbReference>
<dbReference type="Proteomes" id="UP000001037">
    <property type="component" value="Chromosome"/>
</dbReference>
<dbReference type="OrthoDB" id="15381at2157"/>
<dbReference type="EMBL" id="CP002838">
    <property type="protein sequence ID" value="AEM38734.1"/>
    <property type="molecule type" value="Genomic_DNA"/>
</dbReference>
<dbReference type="FunCoup" id="G0EDW5">
    <property type="interactions" value="17"/>
</dbReference>
<dbReference type="InParanoid" id="G0EDW5"/>
<accession>G0EDW5</accession>
<feature type="transmembrane region" description="Helical" evidence="7">
    <location>
        <begin position="6"/>
        <end position="32"/>
    </location>
</feature>
<evidence type="ECO:0000313" key="9">
    <source>
        <dbReference type="Proteomes" id="UP000001037"/>
    </source>
</evidence>
<comment type="similarity">
    <text evidence="2">Belongs to the complex I subunit 3 family.</text>
</comment>
<proteinExistence type="inferred from homology"/>
<evidence type="ECO:0000256" key="5">
    <source>
        <dbReference type="ARBA" id="ARBA00022989"/>
    </source>
</evidence>
<dbReference type="RefSeq" id="WP_014026411.1">
    <property type="nucleotide sequence ID" value="NC_015931.1"/>
</dbReference>
<dbReference type="HOGENOM" id="CLU_147805_0_0_2"/>
<evidence type="ECO:0000256" key="4">
    <source>
        <dbReference type="ARBA" id="ARBA00022692"/>
    </source>
</evidence>
<keyword evidence="4 7" id="KW-0812">Transmembrane</keyword>
<evidence type="ECO:0000313" key="8">
    <source>
        <dbReference type="EMBL" id="AEM38734.1"/>
    </source>
</evidence>
<protein>
    <recommendedName>
        <fullName evidence="10">NADH-ubiquinone/plastoquinone oxidoreductase chain 3</fullName>
    </recommendedName>
</protein>
<evidence type="ECO:0000256" key="6">
    <source>
        <dbReference type="ARBA" id="ARBA00023136"/>
    </source>
</evidence>
<evidence type="ECO:0000256" key="7">
    <source>
        <dbReference type="SAM" id="Phobius"/>
    </source>
</evidence>
<dbReference type="GO" id="GO:0016020">
    <property type="term" value="C:membrane"/>
    <property type="evidence" value="ECO:0007669"/>
    <property type="project" value="UniProtKB-SubCell"/>
</dbReference>
<keyword evidence="3" id="KW-0813">Transport</keyword>
<dbReference type="KEGG" id="pfm:Pyrfu_0865"/>
<keyword evidence="6 7" id="KW-0472">Membrane</keyword>
<dbReference type="GO" id="GO:0008137">
    <property type="term" value="F:NADH dehydrogenase (ubiquinone) activity"/>
    <property type="evidence" value="ECO:0007669"/>
    <property type="project" value="InterPro"/>
</dbReference>
<dbReference type="STRING" id="694429.Pyrfu_0865"/>
<keyword evidence="5 7" id="KW-1133">Transmembrane helix</keyword>
<gene>
    <name evidence="8" type="ordered locus">Pyrfu_0865</name>
</gene>
<organism evidence="8 9">
    <name type="scientific">Pyrolobus fumarii (strain DSM 11204 / 1A)</name>
    <dbReference type="NCBI Taxonomy" id="694429"/>
    <lineage>
        <taxon>Archaea</taxon>
        <taxon>Thermoproteota</taxon>
        <taxon>Thermoprotei</taxon>
        <taxon>Desulfurococcales</taxon>
        <taxon>Pyrodictiaceae</taxon>
        <taxon>Pyrolobus</taxon>
    </lineage>
</organism>
<dbReference type="InterPro" id="IPR000440">
    <property type="entry name" value="NADH_UbQ/plastoQ_OxRdtase_su3"/>
</dbReference>
<dbReference type="AlphaFoldDB" id="G0EDW5"/>
<dbReference type="GeneID" id="11139338"/>
<evidence type="ECO:0000256" key="1">
    <source>
        <dbReference type="ARBA" id="ARBA00004370"/>
    </source>
</evidence>
<feature type="transmembrane region" description="Helical" evidence="7">
    <location>
        <begin position="63"/>
        <end position="82"/>
    </location>
</feature>
<feature type="transmembrane region" description="Helical" evidence="7">
    <location>
        <begin position="94"/>
        <end position="113"/>
    </location>
</feature>
<name>G0EDW5_PYRF1</name>
<comment type="subcellular location">
    <subcellularLocation>
        <location evidence="1">Membrane</location>
    </subcellularLocation>
</comment>
<dbReference type="Pfam" id="PF00507">
    <property type="entry name" value="Oxidored_q4"/>
    <property type="match status" value="1"/>
</dbReference>
<dbReference type="eggNOG" id="arCOG01557">
    <property type="taxonomic scope" value="Archaea"/>
</dbReference>
<sequence>MNSFEANYAVMALLALLGFFGTLAAYFIARIITWGPSHPFKRARYEAGNPPRRRARVSTIPQYYGYIIIFIVLDPLFALLFLTPPSSALNPLRTLMWVALVSVILIPPLLYALHYAERIEYWVWDRRGMEALRRAHERRRLALIERSKRQS</sequence>
<dbReference type="Gene3D" id="1.20.58.1610">
    <property type="entry name" value="NADH:ubiquinone/plastoquinone oxidoreductase, chain 3"/>
    <property type="match status" value="1"/>
</dbReference>
<evidence type="ECO:0000256" key="3">
    <source>
        <dbReference type="ARBA" id="ARBA00022448"/>
    </source>
</evidence>
<reference evidence="8 9" key="1">
    <citation type="journal article" date="2011" name="Stand. Genomic Sci.">
        <title>Complete genome sequence of the hyperthermophilic chemolithoautotroph Pyrolobus fumarii type strain (1A).</title>
        <authorList>
            <person name="Anderson I."/>
            <person name="Goker M."/>
            <person name="Nolan M."/>
            <person name="Lucas S."/>
            <person name="Hammon N."/>
            <person name="Deshpande S."/>
            <person name="Cheng J.F."/>
            <person name="Tapia R."/>
            <person name="Han C."/>
            <person name="Goodwin L."/>
            <person name="Pitluck S."/>
            <person name="Huntemann M."/>
            <person name="Liolios K."/>
            <person name="Ivanova N."/>
            <person name="Pagani I."/>
            <person name="Mavromatis K."/>
            <person name="Ovchinikova G."/>
            <person name="Pati A."/>
            <person name="Chen A."/>
            <person name="Palaniappan K."/>
            <person name="Land M."/>
            <person name="Hauser L."/>
            <person name="Brambilla E.M."/>
            <person name="Huber H."/>
            <person name="Yasawong M."/>
            <person name="Rohde M."/>
            <person name="Spring S."/>
            <person name="Abt B."/>
            <person name="Sikorski J."/>
            <person name="Wirth R."/>
            <person name="Detter J.C."/>
            <person name="Woyke T."/>
            <person name="Bristow J."/>
            <person name="Eisen J.A."/>
            <person name="Markowitz V."/>
            <person name="Hugenholtz P."/>
            <person name="Kyrpides N.C."/>
            <person name="Klenk H.P."/>
            <person name="Lapidus A."/>
        </authorList>
    </citation>
    <scope>NUCLEOTIDE SEQUENCE [LARGE SCALE GENOMIC DNA]</scope>
    <source>
        <strain evidence="9">DSM 11204 / 1A</strain>
    </source>
</reference>
<evidence type="ECO:0000256" key="2">
    <source>
        <dbReference type="ARBA" id="ARBA00008472"/>
    </source>
</evidence>